<reference evidence="1 2" key="1">
    <citation type="submission" date="2020-08" db="EMBL/GenBank/DDBJ databases">
        <title>Sequencing the genomes of 1000 actinobacteria strains.</title>
        <authorList>
            <person name="Klenk H.-P."/>
        </authorList>
    </citation>
    <scope>NUCLEOTIDE SEQUENCE [LARGE SCALE GENOMIC DNA]</scope>
    <source>
        <strain evidence="1 2">DSM 44593</strain>
    </source>
</reference>
<keyword evidence="2" id="KW-1185">Reference proteome</keyword>
<proteinExistence type="predicted"/>
<dbReference type="EMBL" id="JACHLY010000001">
    <property type="protein sequence ID" value="MBB5999933.1"/>
    <property type="molecule type" value="Genomic_DNA"/>
</dbReference>
<protein>
    <submittedName>
        <fullName evidence="1">Uncharacterized protein</fullName>
    </submittedName>
</protein>
<gene>
    <name evidence="1" type="ORF">HNR25_003684</name>
</gene>
<evidence type="ECO:0000313" key="2">
    <source>
        <dbReference type="Proteomes" id="UP000578077"/>
    </source>
</evidence>
<organism evidence="1 2">
    <name type="scientific">Streptomonospora salina</name>
    <dbReference type="NCBI Taxonomy" id="104205"/>
    <lineage>
        <taxon>Bacteria</taxon>
        <taxon>Bacillati</taxon>
        <taxon>Actinomycetota</taxon>
        <taxon>Actinomycetes</taxon>
        <taxon>Streptosporangiales</taxon>
        <taxon>Nocardiopsidaceae</taxon>
        <taxon>Streptomonospora</taxon>
    </lineage>
</organism>
<dbReference type="Proteomes" id="UP000578077">
    <property type="component" value="Unassembled WGS sequence"/>
</dbReference>
<sequence>MPGRGDYHDLLASRPPMNLRGMGVPDGWADDGFWNKHLA</sequence>
<comment type="caution">
    <text evidence="1">The sequence shown here is derived from an EMBL/GenBank/DDBJ whole genome shotgun (WGS) entry which is preliminary data.</text>
</comment>
<evidence type="ECO:0000313" key="1">
    <source>
        <dbReference type="EMBL" id="MBB5999933.1"/>
    </source>
</evidence>
<name>A0A841EFV7_9ACTN</name>
<dbReference type="AlphaFoldDB" id="A0A841EFV7"/>
<accession>A0A841EFV7</accession>